<dbReference type="EMBL" id="FJOG01000014">
    <property type="protein sequence ID" value="CZR59863.1"/>
    <property type="molecule type" value="Genomic_DNA"/>
</dbReference>
<dbReference type="SUPFAM" id="SSF48264">
    <property type="entry name" value="Cytochrome P450"/>
    <property type="match status" value="1"/>
</dbReference>
<comment type="similarity">
    <text evidence="2 6">Belongs to the cytochrome P450 family.</text>
</comment>
<sequence>MASAIAVAVLAVVAYWVYSNIAGLRKNIAAAKVSGLPYYVSRGCFSVILEPARNLPDPSNKHLQPTMACDTPVILTIVESFAKGMDRNMASILLTRLVSPSAIHVWLANAEAIRQVAAGREAFPKALESYRILDIFGRSLLSTEGAEWKSHRKVTSPGFNEKNNALVFAESCRQAQGMLMKWTGGDGSKNSRVEEVPTDTMRLTLHIISRVGFGVRLLWPGEEPTDAESDRNAAYGSHEPPEGHTMNFEHALESLLENLIWVLLTPKWLLKRLPFKSAGVAYESFINWSQFMNELFQQKIEEAHQGIQTEGMDIMGSLVRSAYSESKVNGGRKSSPGQAENGEAVKRVLSDSDILGNAFVMIVAGHETTANSIHFALMELAIDLKSQRLVQKEVQSVFGNTPPEKWDYDSSINALLGGMVGAVMNEQLRLMPPVIAIPKMVSKERDQTIVLDGKRVTLPAGSHIALDTIGVQRNPKYWPTQPSKVSSRSHDLYDFKPERWIVKTAPDNAQGADRATESEDEDGFEGFTGQDSSAELFRPVRGSYIPFSEGARSCLGRRLAQVEIMAVLAVIFQTYSIELAVDEWATDDEVTKMNDDEKRALYQRAREKAMATLRSATTILTLKLHEAPGFVPVRVVKRGEQRFLNIVD</sequence>
<evidence type="ECO:0000313" key="8">
    <source>
        <dbReference type="EMBL" id="CZR59863.1"/>
    </source>
</evidence>
<keyword evidence="4 5" id="KW-0408">Iron</keyword>
<keyword evidence="6" id="KW-0503">Monooxygenase</keyword>
<dbReference type="GO" id="GO:0004497">
    <property type="term" value="F:monooxygenase activity"/>
    <property type="evidence" value="ECO:0007669"/>
    <property type="project" value="UniProtKB-KW"/>
</dbReference>
<keyword evidence="6" id="KW-0560">Oxidoreductase</keyword>
<proteinExistence type="inferred from homology"/>
<organism evidence="8 9">
    <name type="scientific">Phialocephala subalpina</name>
    <dbReference type="NCBI Taxonomy" id="576137"/>
    <lineage>
        <taxon>Eukaryota</taxon>
        <taxon>Fungi</taxon>
        <taxon>Dikarya</taxon>
        <taxon>Ascomycota</taxon>
        <taxon>Pezizomycotina</taxon>
        <taxon>Leotiomycetes</taxon>
        <taxon>Helotiales</taxon>
        <taxon>Mollisiaceae</taxon>
        <taxon>Phialocephala</taxon>
        <taxon>Phialocephala fortinii species complex</taxon>
    </lineage>
</organism>
<dbReference type="InterPro" id="IPR050121">
    <property type="entry name" value="Cytochrome_P450_monoxygenase"/>
</dbReference>
<evidence type="ECO:0000256" key="1">
    <source>
        <dbReference type="ARBA" id="ARBA00001971"/>
    </source>
</evidence>
<dbReference type="PRINTS" id="PR00463">
    <property type="entry name" value="EP450I"/>
</dbReference>
<dbReference type="InterPro" id="IPR001128">
    <property type="entry name" value="Cyt_P450"/>
</dbReference>
<evidence type="ECO:0000256" key="6">
    <source>
        <dbReference type="RuleBase" id="RU000461"/>
    </source>
</evidence>
<dbReference type="CDD" id="cd11070">
    <property type="entry name" value="CYP56-like"/>
    <property type="match status" value="1"/>
</dbReference>
<dbReference type="PROSITE" id="PS00086">
    <property type="entry name" value="CYTOCHROME_P450"/>
    <property type="match status" value="1"/>
</dbReference>
<dbReference type="STRING" id="576137.A0A1L7X4B0"/>
<feature type="region of interest" description="Disordered" evidence="7">
    <location>
        <begin position="506"/>
        <end position="528"/>
    </location>
</feature>
<dbReference type="PANTHER" id="PTHR24305:SF166">
    <property type="entry name" value="CYTOCHROME P450 12A4, MITOCHONDRIAL-RELATED"/>
    <property type="match status" value="1"/>
</dbReference>
<dbReference type="Proteomes" id="UP000184330">
    <property type="component" value="Unassembled WGS sequence"/>
</dbReference>
<dbReference type="OrthoDB" id="1470350at2759"/>
<dbReference type="InterPro" id="IPR036396">
    <property type="entry name" value="Cyt_P450_sf"/>
</dbReference>
<keyword evidence="9" id="KW-1185">Reference proteome</keyword>
<dbReference type="AlphaFoldDB" id="A0A1L7X4B0"/>
<feature type="binding site" description="axial binding residue" evidence="5">
    <location>
        <position position="554"/>
    </location>
    <ligand>
        <name>heme</name>
        <dbReference type="ChEBI" id="CHEBI:30413"/>
    </ligand>
    <ligandPart>
        <name>Fe</name>
        <dbReference type="ChEBI" id="CHEBI:18248"/>
    </ligandPart>
</feature>
<keyword evidence="5 6" id="KW-0349">Heme</keyword>
<accession>A0A1L7X4B0</accession>
<dbReference type="PANTHER" id="PTHR24305">
    <property type="entry name" value="CYTOCHROME P450"/>
    <property type="match status" value="1"/>
</dbReference>
<keyword evidence="3 5" id="KW-0479">Metal-binding</keyword>
<dbReference type="GO" id="GO:0005506">
    <property type="term" value="F:iron ion binding"/>
    <property type="evidence" value="ECO:0007669"/>
    <property type="project" value="InterPro"/>
</dbReference>
<evidence type="ECO:0000313" key="9">
    <source>
        <dbReference type="Proteomes" id="UP000184330"/>
    </source>
</evidence>
<evidence type="ECO:0000256" key="3">
    <source>
        <dbReference type="ARBA" id="ARBA00022723"/>
    </source>
</evidence>
<comment type="cofactor">
    <cofactor evidence="1 5">
        <name>heme</name>
        <dbReference type="ChEBI" id="CHEBI:30413"/>
    </cofactor>
</comment>
<dbReference type="PRINTS" id="PR00385">
    <property type="entry name" value="P450"/>
</dbReference>
<reference evidence="8 9" key="1">
    <citation type="submission" date="2016-03" db="EMBL/GenBank/DDBJ databases">
        <authorList>
            <person name="Ploux O."/>
        </authorList>
    </citation>
    <scope>NUCLEOTIDE SEQUENCE [LARGE SCALE GENOMIC DNA]</scope>
    <source>
        <strain evidence="8 9">UAMH 11012</strain>
    </source>
</reference>
<name>A0A1L7X4B0_9HELO</name>
<evidence type="ECO:0000256" key="5">
    <source>
        <dbReference type="PIRSR" id="PIRSR602401-1"/>
    </source>
</evidence>
<evidence type="ECO:0000256" key="2">
    <source>
        <dbReference type="ARBA" id="ARBA00010617"/>
    </source>
</evidence>
<gene>
    <name evidence="8" type="ORF">PAC_09757</name>
</gene>
<dbReference type="GO" id="GO:0016705">
    <property type="term" value="F:oxidoreductase activity, acting on paired donors, with incorporation or reduction of molecular oxygen"/>
    <property type="evidence" value="ECO:0007669"/>
    <property type="project" value="InterPro"/>
</dbReference>
<dbReference type="Gene3D" id="1.10.630.10">
    <property type="entry name" value="Cytochrome P450"/>
    <property type="match status" value="1"/>
</dbReference>
<evidence type="ECO:0000256" key="4">
    <source>
        <dbReference type="ARBA" id="ARBA00023004"/>
    </source>
</evidence>
<protein>
    <submittedName>
        <fullName evidence="8">Related to cytochrome P450 3A7</fullName>
    </submittedName>
</protein>
<dbReference type="InterPro" id="IPR002401">
    <property type="entry name" value="Cyt_P450_E_grp-I"/>
</dbReference>
<dbReference type="GO" id="GO:0020037">
    <property type="term" value="F:heme binding"/>
    <property type="evidence" value="ECO:0007669"/>
    <property type="project" value="InterPro"/>
</dbReference>
<evidence type="ECO:0000256" key="7">
    <source>
        <dbReference type="SAM" id="MobiDB-lite"/>
    </source>
</evidence>
<dbReference type="Pfam" id="PF00067">
    <property type="entry name" value="p450"/>
    <property type="match status" value="1"/>
</dbReference>
<dbReference type="InterPro" id="IPR017972">
    <property type="entry name" value="Cyt_P450_CS"/>
</dbReference>